<dbReference type="EMBL" id="FOSQ01000014">
    <property type="protein sequence ID" value="SFL01816.1"/>
    <property type="molecule type" value="Genomic_DNA"/>
</dbReference>
<dbReference type="PANTHER" id="PTHR30055:SF226">
    <property type="entry name" value="HTH-TYPE TRANSCRIPTIONAL REGULATOR PKSA"/>
    <property type="match status" value="1"/>
</dbReference>
<dbReference type="InterPro" id="IPR009057">
    <property type="entry name" value="Homeodomain-like_sf"/>
</dbReference>
<dbReference type="PANTHER" id="PTHR30055">
    <property type="entry name" value="HTH-TYPE TRANSCRIPTIONAL REGULATOR RUTR"/>
    <property type="match status" value="1"/>
</dbReference>
<feature type="DNA-binding region" description="H-T-H motif" evidence="2">
    <location>
        <begin position="33"/>
        <end position="52"/>
    </location>
</feature>
<dbReference type="GO" id="GO:0003700">
    <property type="term" value="F:DNA-binding transcription factor activity"/>
    <property type="evidence" value="ECO:0007669"/>
    <property type="project" value="TreeGrafter"/>
</dbReference>
<dbReference type="Proteomes" id="UP000199473">
    <property type="component" value="Unassembled WGS sequence"/>
</dbReference>
<name>A0A1I4EBQ2_9PROT</name>
<gene>
    <name evidence="4" type="ORF">SAMN02745775_114138</name>
</gene>
<keyword evidence="5" id="KW-1185">Reference proteome</keyword>
<dbReference type="PRINTS" id="PR00455">
    <property type="entry name" value="HTHTETR"/>
</dbReference>
<dbReference type="Gene3D" id="1.10.357.10">
    <property type="entry name" value="Tetracycline Repressor, domain 2"/>
    <property type="match status" value="1"/>
</dbReference>
<keyword evidence="1 2" id="KW-0238">DNA-binding</keyword>
<organism evidence="4 5">
    <name type="scientific">Falsiroseomonas stagni DSM 19981</name>
    <dbReference type="NCBI Taxonomy" id="1123062"/>
    <lineage>
        <taxon>Bacteria</taxon>
        <taxon>Pseudomonadati</taxon>
        <taxon>Pseudomonadota</taxon>
        <taxon>Alphaproteobacteria</taxon>
        <taxon>Acetobacterales</taxon>
        <taxon>Roseomonadaceae</taxon>
        <taxon>Falsiroseomonas</taxon>
    </lineage>
</organism>
<reference evidence="4 5" key="1">
    <citation type="submission" date="2016-10" db="EMBL/GenBank/DDBJ databases">
        <authorList>
            <person name="de Groot N.N."/>
        </authorList>
    </citation>
    <scope>NUCLEOTIDE SEQUENCE [LARGE SCALE GENOMIC DNA]</scope>
    <source>
        <strain evidence="4 5">DSM 19981</strain>
    </source>
</reference>
<dbReference type="STRING" id="1123062.SAMN02745775_114138"/>
<dbReference type="SUPFAM" id="SSF46689">
    <property type="entry name" value="Homeodomain-like"/>
    <property type="match status" value="1"/>
</dbReference>
<dbReference type="InterPro" id="IPR041490">
    <property type="entry name" value="KstR2_TetR_C"/>
</dbReference>
<dbReference type="RefSeq" id="WP_092962703.1">
    <property type="nucleotide sequence ID" value="NZ_FOSQ01000014.1"/>
</dbReference>
<dbReference type="GO" id="GO:0000976">
    <property type="term" value="F:transcription cis-regulatory region binding"/>
    <property type="evidence" value="ECO:0007669"/>
    <property type="project" value="TreeGrafter"/>
</dbReference>
<dbReference type="PROSITE" id="PS01081">
    <property type="entry name" value="HTH_TETR_1"/>
    <property type="match status" value="1"/>
</dbReference>
<feature type="domain" description="HTH tetR-type" evidence="3">
    <location>
        <begin position="10"/>
        <end position="70"/>
    </location>
</feature>
<sequence>MARPRAADHEEKRQAILKQAAELFAAHGYDRASLAMLAKAGNVSKTLVYHYWPDKAALLFDVLAQHLQHLVEIARGAATITGSPRARLETLAFLLLDAYRDADAVHRVQITCLTLLAPPQQEALRSLERALVAEAAAMVADLHPGLAEDRRLLKPLTMSFFAMLNWHHLWHREQGPLSREDYARMVAALIAEGGGPAARALGPGVDSA</sequence>
<evidence type="ECO:0000259" key="3">
    <source>
        <dbReference type="PROSITE" id="PS50977"/>
    </source>
</evidence>
<dbReference type="InterPro" id="IPR001647">
    <property type="entry name" value="HTH_TetR"/>
</dbReference>
<dbReference type="PROSITE" id="PS50977">
    <property type="entry name" value="HTH_TETR_2"/>
    <property type="match status" value="1"/>
</dbReference>
<dbReference type="InterPro" id="IPR023772">
    <property type="entry name" value="DNA-bd_HTH_TetR-type_CS"/>
</dbReference>
<evidence type="ECO:0000313" key="5">
    <source>
        <dbReference type="Proteomes" id="UP000199473"/>
    </source>
</evidence>
<evidence type="ECO:0000256" key="2">
    <source>
        <dbReference type="PROSITE-ProRule" id="PRU00335"/>
    </source>
</evidence>
<accession>A0A1I4EBQ2</accession>
<protein>
    <submittedName>
        <fullName evidence="4">Transcriptional regulator, TetR family</fullName>
    </submittedName>
</protein>
<dbReference type="AlphaFoldDB" id="A0A1I4EBQ2"/>
<evidence type="ECO:0000256" key="1">
    <source>
        <dbReference type="ARBA" id="ARBA00023125"/>
    </source>
</evidence>
<dbReference type="OrthoDB" id="9814200at2"/>
<evidence type="ECO:0000313" key="4">
    <source>
        <dbReference type="EMBL" id="SFL01816.1"/>
    </source>
</evidence>
<dbReference type="Gene3D" id="1.10.10.60">
    <property type="entry name" value="Homeodomain-like"/>
    <property type="match status" value="1"/>
</dbReference>
<proteinExistence type="predicted"/>
<dbReference type="InterPro" id="IPR050109">
    <property type="entry name" value="HTH-type_TetR-like_transc_reg"/>
</dbReference>
<dbReference type="Pfam" id="PF17932">
    <property type="entry name" value="TetR_C_24"/>
    <property type="match status" value="1"/>
</dbReference>
<dbReference type="Pfam" id="PF00440">
    <property type="entry name" value="TetR_N"/>
    <property type="match status" value="1"/>
</dbReference>